<dbReference type="Proteomes" id="UP000501926">
    <property type="component" value="Chromosome"/>
</dbReference>
<evidence type="ECO:0000313" key="1">
    <source>
        <dbReference type="EMBL" id="QII10432.1"/>
    </source>
</evidence>
<dbReference type="EMBL" id="CP049055">
    <property type="protein sequence ID" value="QII10432.1"/>
    <property type="molecule type" value="Genomic_DNA"/>
</dbReference>
<dbReference type="AlphaFoldDB" id="A0A6G7GM44"/>
<accession>A0A6G7GM44</accession>
<organism evidence="1 2">
    <name type="scientific">Kuenenia stuttgartiensis</name>
    <dbReference type="NCBI Taxonomy" id="174633"/>
    <lineage>
        <taxon>Bacteria</taxon>
        <taxon>Pseudomonadati</taxon>
        <taxon>Planctomycetota</taxon>
        <taxon>Candidatus Brocadiia</taxon>
        <taxon>Candidatus Brocadiales</taxon>
        <taxon>Candidatus Brocadiaceae</taxon>
        <taxon>Candidatus Kuenenia</taxon>
    </lineage>
</organism>
<name>A0A6G7GM44_KUEST</name>
<sequence length="62" mass="7208">MTNKFQIPNRDFGIWALEFYRSTWPHYTHKLIGSGFVVSSSRTVANLNPPGLLLQARMWIRS</sequence>
<proteinExistence type="predicted"/>
<evidence type="ECO:0000313" key="2">
    <source>
        <dbReference type="Proteomes" id="UP000501926"/>
    </source>
</evidence>
<gene>
    <name evidence="1" type="ORF">KsCSTR_10530</name>
</gene>
<protein>
    <submittedName>
        <fullName evidence="1">Uncharacterized protein</fullName>
    </submittedName>
</protein>
<reference evidence="1 2" key="1">
    <citation type="submission" date="2020-02" db="EMBL/GenBank/DDBJ databases">
        <title>Newly sequenced genome of strain CSTR1 showed variability in Candidatus Kuenenia stuttgartiensis genomes.</title>
        <authorList>
            <person name="Ding C."/>
            <person name="Adrian L."/>
        </authorList>
    </citation>
    <scope>NUCLEOTIDE SEQUENCE [LARGE SCALE GENOMIC DNA]</scope>
    <source>
        <strain evidence="1 2">CSTR1</strain>
    </source>
</reference>